<keyword evidence="1" id="KW-1133">Transmembrane helix</keyword>
<evidence type="ECO:0000313" key="4">
    <source>
        <dbReference type="Proteomes" id="UP000199569"/>
    </source>
</evidence>
<feature type="domain" description="Extensin-like C-terminal" evidence="2">
    <location>
        <begin position="77"/>
        <end position="249"/>
    </location>
</feature>
<proteinExistence type="predicted"/>
<organism evidence="3 4">
    <name type="scientific">Microvirga guangxiensis</name>
    <dbReference type="NCBI Taxonomy" id="549386"/>
    <lineage>
        <taxon>Bacteria</taxon>
        <taxon>Pseudomonadati</taxon>
        <taxon>Pseudomonadota</taxon>
        <taxon>Alphaproteobacteria</taxon>
        <taxon>Hyphomicrobiales</taxon>
        <taxon>Methylobacteriaceae</taxon>
        <taxon>Microvirga</taxon>
    </lineage>
</organism>
<keyword evidence="4" id="KW-1185">Reference proteome</keyword>
<dbReference type="EMBL" id="FMVJ01000005">
    <property type="protein sequence ID" value="SCY67211.1"/>
    <property type="molecule type" value="Genomic_DNA"/>
</dbReference>
<evidence type="ECO:0000313" key="3">
    <source>
        <dbReference type="EMBL" id="SCY67211.1"/>
    </source>
</evidence>
<gene>
    <name evidence="3" type="ORF">SAMN02927923_01910</name>
</gene>
<reference evidence="3 4" key="1">
    <citation type="submission" date="2016-10" db="EMBL/GenBank/DDBJ databases">
        <authorList>
            <person name="de Groot N.N."/>
        </authorList>
    </citation>
    <scope>NUCLEOTIDE SEQUENCE [LARGE SCALE GENOMIC DNA]</scope>
    <source>
        <strain evidence="3 4">CGMCC 1.7666</strain>
    </source>
</reference>
<keyword evidence="1" id="KW-0472">Membrane</keyword>
<name>A0A1G5HU44_9HYPH</name>
<evidence type="ECO:0000256" key="1">
    <source>
        <dbReference type="SAM" id="Phobius"/>
    </source>
</evidence>
<accession>A0A1G5HU44</accession>
<sequence length="249" mass="27412">MQPPPPQHKSKTRIFPVVLGRLAVAGLLGLAILSCLIWAGMVAVPRHLNPFAPLHIADEVNWLTRIKLSRLEGDGSQCLAVLENSDVSYKPIADRRSDDGCGLSNAVEIAGASRAVSRSFTASCPLAVAWAMFDEHVVGPAARRHLGQDVARMIHAGTYACRNINHRAQGRRSEHATANAIDIAGFVLADGREVDVKRDWEGEDQRRAAFLRAVRDGACRFFDVVLSPDYNEAHHDHFHFDMGSYRACR</sequence>
<dbReference type="InterPro" id="IPR009683">
    <property type="entry name" value="Extensin-like_C"/>
</dbReference>
<dbReference type="Pfam" id="PF06904">
    <property type="entry name" value="Extensin-like_C"/>
    <property type="match status" value="1"/>
</dbReference>
<dbReference type="STRING" id="549386.SAMN02927923_01910"/>
<dbReference type="OrthoDB" id="9809788at2"/>
<feature type="transmembrane region" description="Helical" evidence="1">
    <location>
        <begin position="21"/>
        <end position="44"/>
    </location>
</feature>
<keyword evidence="1" id="KW-0812">Transmembrane</keyword>
<protein>
    <submittedName>
        <fullName evidence="3">Extensin-like protein C-terminus</fullName>
    </submittedName>
</protein>
<dbReference type="Proteomes" id="UP000199569">
    <property type="component" value="Unassembled WGS sequence"/>
</dbReference>
<evidence type="ECO:0000259" key="2">
    <source>
        <dbReference type="Pfam" id="PF06904"/>
    </source>
</evidence>
<dbReference type="AlphaFoldDB" id="A0A1G5HU44"/>